<accession>A0ACD5IFB5</accession>
<reference evidence="1 2" key="1">
    <citation type="journal article" date="2021" name="ISME J.">
        <title>Genomic evolution of the class Acidithiobacillia: deep-branching Proteobacteria living in extreme acidic conditions.</title>
        <authorList>
            <person name="Moya-Beltran A."/>
            <person name="Beard S."/>
            <person name="Rojas-Villalobos C."/>
            <person name="Issotta F."/>
            <person name="Gallardo Y."/>
            <person name="Ulloa R."/>
            <person name="Giaveno A."/>
            <person name="Degli Esposti M."/>
            <person name="Johnson D.B."/>
            <person name="Quatrini R."/>
        </authorList>
    </citation>
    <scope>NUCLEOTIDE SEQUENCE [LARGE SCALE GENOMIC DNA]</scope>
    <source>
        <strain evidence="1 2">CF3</strain>
    </source>
</reference>
<dbReference type="EMBL" id="CP130946">
    <property type="protein sequence ID" value="XRP72377.1"/>
    <property type="molecule type" value="Genomic_DNA"/>
</dbReference>
<gene>
    <name evidence="1" type="ORF">HF292_011280</name>
</gene>
<sequence>MSGPSAALHRTAAAPDQQAASGLTTTMRRLQEIEKKTEIQTEVLATLDERLRGVLTITSEISQAIIGILEKLHERGTRQYQSALDQLPQKIREVTGSDSLDRLADTIKALEAPVEALQAAAESPEWMKKIQSMEERMGRLETMGNRQSAELADIKVKLQGSQKAIDGLYNVVIDIAEKMDRGHDHLPA</sequence>
<proteinExistence type="predicted"/>
<protein>
    <submittedName>
        <fullName evidence="1">Uncharacterized protein</fullName>
    </submittedName>
</protein>
<evidence type="ECO:0000313" key="2">
    <source>
        <dbReference type="Proteomes" id="UP001196097"/>
    </source>
</evidence>
<dbReference type="Proteomes" id="UP001196097">
    <property type="component" value="Chromosome"/>
</dbReference>
<organism evidence="1 2">
    <name type="scientific">Acidithiobacillus ferruginosus</name>
    <dbReference type="NCBI Taxonomy" id="3063951"/>
    <lineage>
        <taxon>Bacteria</taxon>
        <taxon>Pseudomonadati</taxon>
        <taxon>Pseudomonadota</taxon>
        <taxon>Acidithiobacillia</taxon>
        <taxon>Acidithiobacillales</taxon>
        <taxon>Acidithiobacillaceae</taxon>
        <taxon>Acidithiobacillus</taxon>
    </lineage>
</organism>
<name>A0ACD5IFB5_9PROT</name>
<evidence type="ECO:0000313" key="1">
    <source>
        <dbReference type="EMBL" id="XRP72377.1"/>
    </source>
</evidence>
<keyword evidence="2" id="KW-1185">Reference proteome</keyword>